<keyword evidence="3 6" id="KW-0812">Transmembrane</keyword>
<keyword evidence="4 6" id="KW-1133">Transmembrane helix</keyword>
<dbReference type="PANTHER" id="PTHR22911">
    <property type="entry name" value="ACYL-MALONYL CONDENSING ENZYME-RELATED"/>
    <property type="match status" value="1"/>
</dbReference>
<protein>
    <submittedName>
        <fullName evidence="8">DMT family transporter</fullName>
    </submittedName>
</protein>
<feature type="domain" description="EamA" evidence="7">
    <location>
        <begin position="23"/>
        <end position="155"/>
    </location>
</feature>
<name>A0ABV7ADG5_9RHOB</name>
<organism evidence="8 9">
    <name type="scientific">Acidimangrovimonas pyrenivorans</name>
    <dbReference type="NCBI Taxonomy" id="2030798"/>
    <lineage>
        <taxon>Bacteria</taxon>
        <taxon>Pseudomonadati</taxon>
        <taxon>Pseudomonadota</taxon>
        <taxon>Alphaproteobacteria</taxon>
        <taxon>Rhodobacterales</taxon>
        <taxon>Paracoccaceae</taxon>
        <taxon>Acidimangrovimonas</taxon>
    </lineage>
</organism>
<dbReference type="EMBL" id="JBHRSK010000004">
    <property type="protein sequence ID" value="MFC2967381.1"/>
    <property type="molecule type" value="Genomic_DNA"/>
</dbReference>
<accession>A0ABV7ADG5</accession>
<dbReference type="SUPFAM" id="SSF103481">
    <property type="entry name" value="Multidrug resistance efflux transporter EmrE"/>
    <property type="match status" value="2"/>
</dbReference>
<evidence type="ECO:0000313" key="8">
    <source>
        <dbReference type="EMBL" id="MFC2967381.1"/>
    </source>
</evidence>
<sequence length="307" mass="32939">MSQTEAAGARPAIPALDDPQPLKAALWMTGAIASFSSMAVAGRQVSLSMDTFELMTWRSVVGVLIVLTVALVRRRSGDIHVRRMGLHLIRNIAHFTGQNLWFLAITLIPLAQVFALEFTSPLWVALLAPLLLNERLTRTRALSAATGFLGILIVARPNPAHLDPGILAAATAAVCFALTAIFTKRLTRTEPVISILFWLTTMQAIFGVICALAKDGALALPDAGTGPWLVLIGCAGLLAHFCLTTALSLAPASIVIPFDFARLPVIAVVGMLLYHEPLDIFVFLGAALIFVANFVNIRAETRASVQR</sequence>
<feature type="transmembrane region" description="Helical" evidence="6">
    <location>
        <begin position="54"/>
        <end position="72"/>
    </location>
</feature>
<feature type="transmembrane region" description="Helical" evidence="6">
    <location>
        <begin position="280"/>
        <end position="297"/>
    </location>
</feature>
<dbReference type="InterPro" id="IPR037185">
    <property type="entry name" value="EmrE-like"/>
</dbReference>
<proteinExistence type="inferred from homology"/>
<comment type="subcellular location">
    <subcellularLocation>
        <location evidence="1">Membrane</location>
        <topology evidence="1">Multi-pass membrane protein</topology>
    </subcellularLocation>
</comment>
<evidence type="ECO:0000313" key="9">
    <source>
        <dbReference type="Proteomes" id="UP001595443"/>
    </source>
</evidence>
<feature type="transmembrane region" description="Helical" evidence="6">
    <location>
        <begin position="92"/>
        <end position="108"/>
    </location>
</feature>
<dbReference type="Proteomes" id="UP001595443">
    <property type="component" value="Unassembled WGS sequence"/>
</dbReference>
<evidence type="ECO:0000256" key="1">
    <source>
        <dbReference type="ARBA" id="ARBA00004141"/>
    </source>
</evidence>
<evidence type="ECO:0000256" key="6">
    <source>
        <dbReference type="SAM" id="Phobius"/>
    </source>
</evidence>
<feature type="transmembrane region" description="Helical" evidence="6">
    <location>
        <begin position="254"/>
        <end position="274"/>
    </location>
</feature>
<dbReference type="RefSeq" id="WP_377832017.1">
    <property type="nucleotide sequence ID" value="NZ_JBHRSK010000004.1"/>
</dbReference>
<feature type="transmembrane region" description="Helical" evidence="6">
    <location>
        <begin position="226"/>
        <end position="247"/>
    </location>
</feature>
<evidence type="ECO:0000256" key="3">
    <source>
        <dbReference type="ARBA" id="ARBA00022692"/>
    </source>
</evidence>
<keyword evidence="9" id="KW-1185">Reference proteome</keyword>
<dbReference type="PANTHER" id="PTHR22911:SF6">
    <property type="entry name" value="SOLUTE CARRIER FAMILY 35 MEMBER G1"/>
    <property type="match status" value="1"/>
</dbReference>
<comment type="caution">
    <text evidence="8">The sequence shown here is derived from an EMBL/GenBank/DDBJ whole genome shotgun (WGS) entry which is preliminary data.</text>
</comment>
<evidence type="ECO:0000256" key="4">
    <source>
        <dbReference type="ARBA" id="ARBA00022989"/>
    </source>
</evidence>
<feature type="transmembrane region" description="Helical" evidence="6">
    <location>
        <begin position="165"/>
        <end position="183"/>
    </location>
</feature>
<feature type="transmembrane region" description="Helical" evidence="6">
    <location>
        <begin position="195"/>
        <end position="214"/>
    </location>
</feature>
<keyword evidence="5 6" id="KW-0472">Membrane</keyword>
<evidence type="ECO:0000256" key="5">
    <source>
        <dbReference type="ARBA" id="ARBA00023136"/>
    </source>
</evidence>
<reference evidence="9" key="1">
    <citation type="journal article" date="2019" name="Int. J. Syst. Evol. Microbiol.">
        <title>The Global Catalogue of Microorganisms (GCM) 10K type strain sequencing project: providing services to taxonomists for standard genome sequencing and annotation.</title>
        <authorList>
            <consortium name="The Broad Institute Genomics Platform"/>
            <consortium name="The Broad Institute Genome Sequencing Center for Infectious Disease"/>
            <person name="Wu L."/>
            <person name="Ma J."/>
        </authorList>
    </citation>
    <scope>NUCLEOTIDE SEQUENCE [LARGE SCALE GENOMIC DNA]</scope>
    <source>
        <strain evidence="9">KCTC 62192</strain>
    </source>
</reference>
<evidence type="ECO:0000259" key="7">
    <source>
        <dbReference type="Pfam" id="PF00892"/>
    </source>
</evidence>
<comment type="similarity">
    <text evidence="2">Belongs to the drug/metabolite transporter (DMT) superfamily. 10 TMS drug/metabolite exporter (DME) (TC 2.A.7.3) family.</text>
</comment>
<gene>
    <name evidence="8" type="ORF">ACFOES_04685</name>
</gene>
<dbReference type="InterPro" id="IPR000620">
    <property type="entry name" value="EamA_dom"/>
</dbReference>
<evidence type="ECO:0000256" key="2">
    <source>
        <dbReference type="ARBA" id="ARBA00009853"/>
    </source>
</evidence>
<feature type="domain" description="EamA" evidence="7">
    <location>
        <begin position="164"/>
        <end position="295"/>
    </location>
</feature>
<dbReference type="Pfam" id="PF00892">
    <property type="entry name" value="EamA"/>
    <property type="match status" value="2"/>
</dbReference>